<feature type="domain" description="NERD" evidence="1">
    <location>
        <begin position="52"/>
        <end position="169"/>
    </location>
</feature>
<dbReference type="AlphaFoldDB" id="A0A365L6K2"/>
<proteinExistence type="predicted"/>
<dbReference type="PROSITE" id="PS50965">
    <property type="entry name" value="NERD"/>
    <property type="match status" value="1"/>
</dbReference>
<reference evidence="2 3" key="1">
    <citation type="submission" date="2018-06" db="EMBL/GenBank/DDBJ databases">
        <title>The draft genome sequences of strains SCU63 and S1.</title>
        <authorList>
            <person name="Gan L."/>
        </authorList>
    </citation>
    <scope>NUCLEOTIDE SEQUENCE [LARGE SCALE GENOMIC DNA]</scope>
    <source>
        <strain evidence="2 3">SCU63</strain>
    </source>
</reference>
<comment type="caution">
    <text evidence="2">The sequence shown here is derived from an EMBL/GenBank/DDBJ whole genome shotgun (WGS) entry which is preliminary data.</text>
</comment>
<evidence type="ECO:0000259" key="1">
    <source>
        <dbReference type="PROSITE" id="PS50965"/>
    </source>
</evidence>
<accession>A0A365L6K2</accession>
<evidence type="ECO:0000313" key="2">
    <source>
        <dbReference type="EMBL" id="RAZ81044.1"/>
    </source>
</evidence>
<dbReference type="EMBL" id="QLZR01000001">
    <property type="protein sequence ID" value="RAZ81044.1"/>
    <property type="molecule type" value="Genomic_DNA"/>
</dbReference>
<dbReference type="Proteomes" id="UP000251002">
    <property type="component" value="Unassembled WGS sequence"/>
</dbReference>
<name>A0A365L6K2_9BACL</name>
<keyword evidence="3" id="KW-1185">Reference proteome</keyword>
<dbReference type="InterPro" id="IPR011528">
    <property type="entry name" value="NERD"/>
</dbReference>
<sequence>MVCSNQKRGMPVIWKEREESRTKEELEVLLRRLPKRHAQYGQVEKDHYVEVAGQAGEERFDHYYARSQVTFPHLMLHNVRLSSFRAFQMDSVMITQWGIYVFEVKNMNGRMLFNSHPVQMLQMKEDGTVIGRKSPLEQMAENEWLLEEWLREREILFPLRSVLVLSYSKQIAENVPATQPILFSHQLPRFLHTLPVEKAIFNLDEMKALADMMIASLVHFTPKPICENARYPIEVMRRGVWCAACDRIGMVRQYGNWCCPGCGVLDKNAHVRTIRDWFLLTGEPMTNRLGREILCVDDRRLVTRLLGGMDLNKNGSFKDSSYRL</sequence>
<dbReference type="Pfam" id="PF08378">
    <property type="entry name" value="NERD"/>
    <property type="match status" value="1"/>
</dbReference>
<protein>
    <recommendedName>
        <fullName evidence="1">NERD domain-containing protein</fullName>
    </recommendedName>
</protein>
<gene>
    <name evidence="2" type="ORF">DP120_01790</name>
</gene>
<organism evidence="2 3">
    <name type="scientific">Planococcus halotolerans</name>
    <dbReference type="NCBI Taxonomy" id="2233542"/>
    <lineage>
        <taxon>Bacteria</taxon>
        <taxon>Bacillati</taxon>
        <taxon>Bacillota</taxon>
        <taxon>Bacilli</taxon>
        <taxon>Bacillales</taxon>
        <taxon>Caryophanaceae</taxon>
        <taxon>Planococcus</taxon>
    </lineage>
</organism>
<evidence type="ECO:0000313" key="3">
    <source>
        <dbReference type="Proteomes" id="UP000251002"/>
    </source>
</evidence>